<comment type="caution">
    <text evidence="5">The sequence shown here is derived from an EMBL/GenBank/DDBJ whole genome shotgun (WGS) entry which is preliminary data.</text>
</comment>
<evidence type="ECO:0000313" key="6">
    <source>
        <dbReference type="Proteomes" id="UP000661077"/>
    </source>
</evidence>
<evidence type="ECO:0000256" key="3">
    <source>
        <dbReference type="ARBA" id="ARBA00023002"/>
    </source>
</evidence>
<evidence type="ECO:0000259" key="4">
    <source>
        <dbReference type="Pfam" id="PF01011"/>
    </source>
</evidence>
<organism evidence="5 6">
    <name type="scientific">Steroidobacter gossypii</name>
    <dbReference type="NCBI Taxonomy" id="2805490"/>
    <lineage>
        <taxon>Bacteria</taxon>
        <taxon>Pseudomonadati</taxon>
        <taxon>Pseudomonadota</taxon>
        <taxon>Gammaproteobacteria</taxon>
        <taxon>Steroidobacterales</taxon>
        <taxon>Steroidobacteraceae</taxon>
        <taxon>Steroidobacter</taxon>
    </lineage>
</organism>
<dbReference type="RefSeq" id="WP_203169512.1">
    <property type="nucleotide sequence ID" value="NZ_JAEVLS010000005.1"/>
</dbReference>
<comment type="similarity">
    <text evidence="2">Belongs to the bacterial PQQ dehydrogenase family.</text>
</comment>
<dbReference type="PANTHER" id="PTHR32303:SF4">
    <property type="entry name" value="QUINOPROTEIN GLUCOSE DEHYDROGENASE"/>
    <property type="match status" value="1"/>
</dbReference>
<dbReference type="InterPro" id="IPR018391">
    <property type="entry name" value="PQQ_b-propeller_rpt"/>
</dbReference>
<proteinExistence type="inferred from homology"/>
<dbReference type="EMBL" id="JAEVLS010000005">
    <property type="protein sequence ID" value="MBM0107400.1"/>
    <property type="molecule type" value="Genomic_DNA"/>
</dbReference>
<accession>A0ABS1X2E3</accession>
<dbReference type="SMART" id="SM00564">
    <property type="entry name" value="PQQ"/>
    <property type="match status" value="5"/>
</dbReference>
<sequence>MSSARRPFATPLWLALAIPVIGELAALSAGPVHADPPRRRLNDANAQWQYYGGDAGGMRHSAAKQITRANVDQLEIAWTYRTGELGVGFVRADKLSFEATPILVSDTLYLSTPTNIVIALAATTGKFRWRYDPKIPRHLHYAEATSRGVSWWTDELATPNTPCSQRIFIGTLDARLIAVDARTGVPCADFGNGGSVDLAAAARPTKPGEYLVTSPPAVYRDLIIVGSAIGDNRAVELERGIIRAFDARTGLQRWSWDPIPTNTDEAKARGWTEESARKTGGANAWSMLSVDVGRGLLFIPTGSASPDFFGGERLGDNNYANSLVALRASTGELVWQRQLVHHDLWDYDLAAQPMLIDIDREGKAIAAVVQATKTGMLFVFDRETGEPVFEIVERPVPVSDVAGETASPTQPFPATPPLLSHAAVTPQDAWGLTMFDRARCRDLIGKYRSEGLFTPPSLQGTILSPSFVGGVNWGGLAFDPERQLVLAPVNHVPMVVTLVARDELKPMRDSGSFLDSEFANQAGAAYGMRREMLASPFGLPCTAPPWGTLAAVDLRRNEIRWQVTLGSTRDRTPWFVPSRTIGMPNMGGPIVTAGGLVFIAAATDNYLRAFDIETGRELWKGRLPAGGQATPMTYELAGRQFVVIAAGGHGGLKTKQGDYVIAFALPPAD</sequence>
<evidence type="ECO:0000256" key="1">
    <source>
        <dbReference type="ARBA" id="ARBA00001931"/>
    </source>
</evidence>
<keyword evidence="3" id="KW-0560">Oxidoreductase</keyword>
<dbReference type="CDD" id="cd10280">
    <property type="entry name" value="PQQ_mGDH"/>
    <property type="match status" value="1"/>
</dbReference>
<dbReference type="Pfam" id="PF01011">
    <property type="entry name" value="PQQ"/>
    <property type="match status" value="1"/>
</dbReference>
<evidence type="ECO:0000313" key="5">
    <source>
        <dbReference type="EMBL" id="MBM0107400.1"/>
    </source>
</evidence>
<dbReference type="Proteomes" id="UP000661077">
    <property type="component" value="Unassembled WGS sequence"/>
</dbReference>
<feature type="domain" description="Pyrrolo-quinoline quinone repeat" evidence="4">
    <location>
        <begin position="48"/>
        <end position="642"/>
    </location>
</feature>
<dbReference type="InterPro" id="IPR002372">
    <property type="entry name" value="PQQ_rpt_dom"/>
</dbReference>
<dbReference type="PANTHER" id="PTHR32303">
    <property type="entry name" value="QUINOPROTEIN ALCOHOL DEHYDROGENASE (CYTOCHROME C)"/>
    <property type="match status" value="1"/>
</dbReference>
<keyword evidence="6" id="KW-1185">Reference proteome</keyword>
<name>A0ABS1X2E3_9GAMM</name>
<comment type="cofactor">
    <cofactor evidence="1">
        <name>pyrroloquinoline quinone</name>
        <dbReference type="ChEBI" id="CHEBI:58442"/>
    </cofactor>
</comment>
<dbReference type="SUPFAM" id="SSF50998">
    <property type="entry name" value="Quinoprotein alcohol dehydrogenase-like"/>
    <property type="match status" value="1"/>
</dbReference>
<dbReference type="Gene3D" id="2.140.10.10">
    <property type="entry name" value="Quinoprotein alcohol dehydrogenase-like superfamily"/>
    <property type="match status" value="2"/>
</dbReference>
<dbReference type="InterPro" id="IPR017511">
    <property type="entry name" value="PQQ_mDH"/>
</dbReference>
<reference evidence="5 6" key="1">
    <citation type="journal article" date="2021" name="Int. J. Syst. Evol. Microbiol.">
        <title>Steroidobacter gossypii sp. nov., isolated from soil of cotton cropping field.</title>
        <authorList>
            <person name="Huang R."/>
            <person name="Yang S."/>
            <person name="Zhen C."/>
            <person name="Liu W."/>
        </authorList>
    </citation>
    <scope>NUCLEOTIDE SEQUENCE [LARGE SCALE GENOMIC DNA]</scope>
    <source>
        <strain evidence="5 6">S1-65</strain>
    </source>
</reference>
<gene>
    <name evidence="5" type="ORF">JM946_21890</name>
</gene>
<dbReference type="InterPro" id="IPR011047">
    <property type="entry name" value="Quinoprotein_ADH-like_sf"/>
</dbReference>
<evidence type="ECO:0000256" key="2">
    <source>
        <dbReference type="ARBA" id="ARBA00008156"/>
    </source>
</evidence>
<protein>
    <submittedName>
        <fullName evidence="5">Pyrroloquinoline quinone-dependent dehydrogenase</fullName>
    </submittedName>
</protein>